<dbReference type="Proteomes" id="UP001165060">
    <property type="component" value="Unassembled WGS sequence"/>
</dbReference>
<dbReference type="EMBL" id="BRYB01000603">
    <property type="protein sequence ID" value="GMI33771.1"/>
    <property type="molecule type" value="Genomic_DNA"/>
</dbReference>
<accession>A0ABQ6MW05</accession>
<name>A0ABQ6MW05_9STRA</name>
<gene>
    <name evidence="2" type="ORF">TeGR_g3650</name>
</gene>
<reference evidence="2 3" key="1">
    <citation type="journal article" date="2023" name="Commun. Biol.">
        <title>Genome analysis of Parmales, the sister group of diatoms, reveals the evolutionary specialization of diatoms from phago-mixotrophs to photoautotrophs.</title>
        <authorList>
            <person name="Ban H."/>
            <person name="Sato S."/>
            <person name="Yoshikawa S."/>
            <person name="Yamada K."/>
            <person name="Nakamura Y."/>
            <person name="Ichinomiya M."/>
            <person name="Sato N."/>
            <person name="Blanc-Mathieu R."/>
            <person name="Endo H."/>
            <person name="Kuwata A."/>
            <person name="Ogata H."/>
        </authorList>
    </citation>
    <scope>NUCLEOTIDE SEQUENCE [LARGE SCALE GENOMIC DNA]</scope>
</reference>
<evidence type="ECO:0000313" key="2">
    <source>
        <dbReference type="EMBL" id="GMI33771.1"/>
    </source>
</evidence>
<keyword evidence="3" id="KW-1185">Reference proteome</keyword>
<evidence type="ECO:0000256" key="1">
    <source>
        <dbReference type="SAM" id="MobiDB-lite"/>
    </source>
</evidence>
<proteinExistence type="predicted"/>
<dbReference type="PROSITE" id="PS51257">
    <property type="entry name" value="PROKAR_LIPOPROTEIN"/>
    <property type="match status" value="1"/>
</dbReference>
<feature type="region of interest" description="Disordered" evidence="1">
    <location>
        <begin position="35"/>
        <end position="55"/>
    </location>
</feature>
<evidence type="ECO:0000313" key="3">
    <source>
        <dbReference type="Proteomes" id="UP001165060"/>
    </source>
</evidence>
<comment type="caution">
    <text evidence="2">The sequence shown here is derived from an EMBL/GenBank/DDBJ whole genome shotgun (WGS) entry which is preliminary data.</text>
</comment>
<protein>
    <submittedName>
        <fullName evidence="2">Uncharacterized protein</fullName>
    </submittedName>
</protein>
<organism evidence="2 3">
    <name type="scientific">Tetraparma gracilis</name>
    <dbReference type="NCBI Taxonomy" id="2962635"/>
    <lineage>
        <taxon>Eukaryota</taxon>
        <taxon>Sar</taxon>
        <taxon>Stramenopiles</taxon>
        <taxon>Ochrophyta</taxon>
        <taxon>Bolidophyceae</taxon>
        <taxon>Parmales</taxon>
        <taxon>Triparmaceae</taxon>
        <taxon>Tetraparma</taxon>
    </lineage>
</organism>
<sequence>MNPHLQRILSSQFVLATLLVSCVMLLVNISNQNTQVQPQVQPPPAPSGSFGSKTGGSTMAPLIPPTNPRYTKAEQIQSSTFTPNRFANSQPPVLFDIPCPDQTDGNPVCACQINCGDPNKEPVPGRPKLPAPCPAALELCAATPGCTPDIIESNPQKTWSTLKRPPSDEYMALFEWEGMSYTQAGVDAMFSEEEKRATGVNPNADVAKLLRTANWPADKAFATRDDAMCHGGPDSGYRPANPVGSFAEIASKKIAVVGLSMQTPATLFNSVMSWDRSGLLDLAHERMLLLNSPHPAELAVGYDYGFRVVQPRDIPGVKMNPSRDNVVTIGAAFYYSLTLVESDYLIFLEKDFMADYTLGKEGFARQIAAAIQMLEEGAWIVRMRSRSQQGCDSFKDCGKGNPDWQTTNLKNRRKNHWQFYCDGFEDLPGAKDIVAECLDEPSFRCHTSYDSNWSLNAVIVKKDVMLKETPKGPGGASFGSIGAFGLKTYDAQDGMEVRMGDENWYRFKVPICISTDGAFFHAEIDG</sequence>